<sequence length="334" mass="35790">MKALLIAVAVWAISTPLCAQAVNDYEAAVVARSAGDPQRAITYLDGWLAQHPRDSDALVQRGLAYLALDQRTNAAQDFRLALQIAPDYADAREGLARAERRDVSSGGGYLLVGGALSDLNRGAADWAEVSLDAAAPVSSTATLGTRIVAYRRFGLNDLELVGNLTLHPSDNLWLRLSAGGTPAADFRPEIALATGADYRIVGGANATVLSFDTSYQRFPLQDVVTVNPGIVQYFAGGQLWATFRGIGTVAGGGRLQVGGLGRLDYTPRERLRYFIGFANGPDTELGIVTRVSSLFGGAEFPLGDRLSIMPSVAREWRENGGDRTDFRLDLKAIF</sequence>
<accession>A0ABQ1JJL8</accession>
<feature type="repeat" description="TPR" evidence="1">
    <location>
        <begin position="55"/>
        <end position="88"/>
    </location>
</feature>
<evidence type="ECO:0000313" key="4">
    <source>
        <dbReference type="Proteomes" id="UP000614261"/>
    </source>
</evidence>
<dbReference type="RefSeq" id="WP_188514899.1">
    <property type="nucleotide sequence ID" value="NZ_BMGD01000004.1"/>
</dbReference>
<dbReference type="Proteomes" id="UP000614261">
    <property type="component" value="Unassembled WGS sequence"/>
</dbReference>
<protein>
    <recommendedName>
        <fullName evidence="5">YaiO family OMP domain-containing protein</fullName>
    </recommendedName>
</protein>
<dbReference type="InterPro" id="IPR019734">
    <property type="entry name" value="TPR_rpt"/>
</dbReference>
<dbReference type="EMBL" id="BMGD01000004">
    <property type="protein sequence ID" value="GGB69961.1"/>
    <property type="molecule type" value="Genomic_DNA"/>
</dbReference>
<dbReference type="SUPFAM" id="SSF48452">
    <property type="entry name" value="TPR-like"/>
    <property type="match status" value="1"/>
</dbReference>
<feature type="chain" id="PRO_5045160527" description="YaiO family OMP domain-containing protein" evidence="2">
    <location>
        <begin position="20"/>
        <end position="334"/>
    </location>
</feature>
<dbReference type="PROSITE" id="PS50005">
    <property type="entry name" value="TPR"/>
    <property type="match status" value="1"/>
</dbReference>
<proteinExistence type="predicted"/>
<keyword evidence="2" id="KW-0732">Signal</keyword>
<feature type="signal peptide" evidence="2">
    <location>
        <begin position="1"/>
        <end position="19"/>
    </location>
</feature>
<evidence type="ECO:0008006" key="5">
    <source>
        <dbReference type="Google" id="ProtNLM"/>
    </source>
</evidence>
<keyword evidence="4" id="KW-1185">Reference proteome</keyword>
<keyword evidence="1" id="KW-0802">TPR repeat</keyword>
<evidence type="ECO:0000256" key="2">
    <source>
        <dbReference type="SAM" id="SignalP"/>
    </source>
</evidence>
<dbReference type="InterPro" id="IPR011990">
    <property type="entry name" value="TPR-like_helical_dom_sf"/>
</dbReference>
<dbReference type="InterPro" id="IPR030887">
    <property type="entry name" value="Beta-barrel_YaiO"/>
</dbReference>
<organism evidence="3 4">
    <name type="scientific">Blastomonas aquatica</name>
    <dbReference type="NCBI Taxonomy" id="1510276"/>
    <lineage>
        <taxon>Bacteria</taxon>
        <taxon>Pseudomonadati</taxon>
        <taxon>Pseudomonadota</taxon>
        <taxon>Alphaproteobacteria</taxon>
        <taxon>Sphingomonadales</taxon>
        <taxon>Sphingomonadaceae</taxon>
        <taxon>Blastomonas</taxon>
    </lineage>
</organism>
<dbReference type="Gene3D" id="1.25.40.10">
    <property type="entry name" value="Tetratricopeptide repeat domain"/>
    <property type="match status" value="1"/>
</dbReference>
<evidence type="ECO:0000313" key="3">
    <source>
        <dbReference type="EMBL" id="GGB69961.1"/>
    </source>
</evidence>
<dbReference type="SMART" id="SM00028">
    <property type="entry name" value="TPR"/>
    <property type="match status" value="1"/>
</dbReference>
<name>A0ABQ1JJL8_9SPHN</name>
<gene>
    <name evidence="3" type="ORF">GCM10010833_26510</name>
</gene>
<comment type="caution">
    <text evidence="3">The sequence shown here is derived from an EMBL/GenBank/DDBJ whole genome shotgun (WGS) entry which is preliminary data.</text>
</comment>
<evidence type="ECO:0000256" key="1">
    <source>
        <dbReference type="PROSITE-ProRule" id="PRU00339"/>
    </source>
</evidence>
<reference evidence="4" key="1">
    <citation type="journal article" date="2019" name="Int. J. Syst. Evol. Microbiol.">
        <title>The Global Catalogue of Microorganisms (GCM) 10K type strain sequencing project: providing services to taxonomists for standard genome sequencing and annotation.</title>
        <authorList>
            <consortium name="The Broad Institute Genomics Platform"/>
            <consortium name="The Broad Institute Genome Sequencing Center for Infectious Disease"/>
            <person name="Wu L."/>
            <person name="Ma J."/>
        </authorList>
    </citation>
    <scope>NUCLEOTIDE SEQUENCE [LARGE SCALE GENOMIC DNA]</scope>
    <source>
        <strain evidence="4">CGMCC 1.12851</strain>
    </source>
</reference>
<dbReference type="NCBIfam" id="TIGR04390">
    <property type="entry name" value="OMP_YaiO_dom"/>
    <property type="match status" value="1"/>
</dbReference>